<protein>
    <recommendedName>
        <fullName evidence="3">CoA transferase</fullName>
    </recommendedName>
</protein>
<dbReference type="InterPro" id="IPR044855">
    <property type="entry name" value="CoA-Trfase_III_dom3_sf"/>
</dbReference>
<dbReference type="GO" id="GO:0003824">
    <property type="term" value="F:catalytic activity"/>
    <property type="evidence" value="ECO:0007669"/>
    <property type="project" value="InterPro"/>
</dbReference>
<proteinExistence type="predicted"/>
<dbReference type="InterPro" id="IPR023606">
    <property type="entry name" value="CoA-Trfase_III_dom_1_sf"/>
</dbReference>
<dbReference type="EMBL" id="AP022871">
    <property type="protein sequence ID" value="BCB90988.1"/>
    <property type="molecule type" value="Genomic_DNA"/>
</dbReference>
<dbReference type="InterPro" id="IPR050509">
    <property type="entry name" value="CoA-transferase_III"/>
</dbReference>
<dbReference type="AlphaFoldDB" id="A0A6F8YYG9"/>
<dbReference type="KEGG" id="psuu:Psuf_083010"/>
<evidence type="ECO:0000313" key="1">
    <source>
        <dbReference type="EMBL" id="BCB90988.1"/>
    </source>
</evidence>
<dbReference type="PANTHER" id="PTHR48228:SF4">
    <property type="entry name" value="BLR3030 PROTEIN"/>
    <property type="match status" value="1"/>
</dbReference>
<dbReference type="InterPro" id="IPR003673">
    <property type="entry name" value="CoA-Trfase_fam_III"/>
</dbReference>
<evidence type="ECO:0000313" key="2">
    <source>
        <dbReference type="Proteomes" id="UP000503011"/>
    </source>
</evidence>
<keyword evidence="2" id="KW-1185">Reference proteome</keyword>
<evidence type="ECO:0008006" key="3">
    <source>
        <dbReference type="Google" id="ProtNLM"/>
    </source>
</evidence>
<reference evidence="1 2" key="1">
    <citation type="submission" date="2020-03" db="EMBL/GenBank/DDBJ databases">
        <title>Whole genome shotgun sequence of Phytohabitans suffuscus NBRC 105367.</title>
        <authorList>
            <person name="Komaki H."/>
            <person name="Tamura T."/>
        </authorList>
    </citation>
    <scope>NUCLEOTIDE SEQUENCE [LARGE SCALE GENOMIC DNA]</scope>
    <source>
        <strain evidence="1 2">NBRC 105367</strain>
    </source>
</reference>
<dbReference type="SUPFAM" id="SSF89796">
    <property type="entry name" value="CoA-transferase family III (CaiB/BaiF)"/>
    <property type="match status" value="2"/>
</dbReference>
<gene>
    <name evidence="1" type="ORF">Psuf_083010</name>
</gene>
<dbReference type="Gene3D" id="3.40.50.10540">
    <property type="entry name" value="Crotonobetainyl-coa:carnitine coa-transferase, domain 1"/>
    <property type="match status" value="2"/>
</dbReference>
<dbReference type="Pfam" id="PF02515">
    <property type="entry name" value="CoA_transf_3"/>
    <property type="match status" value="2"/>
</dbReference>
<reference evidence="1 2" key="2">
    <citation type="submission" date="2020-03" db="EMBL/GenBank/DDBJ databases">
        <authorList>
            <person name="Ichikawa N."/>
            <person name="Kimura A."/>
            <person name="Kitahashi Y."/>
            <person name="Uohara A."/>
        </authorList>
    </citation>
    <scope>NUCLEOTIDE SEQUENCE [LARGE SCALE GENOMIC DNA]</scope>
    <source>
        <strain evidence="1 2">NBRC 105367</strain>
    </source>
</reference>
<dbReference type="Gene3D" id="3.30.1540.10">
    <property type="entry name" value="formyl-coa transferase, domain 3"/>
    <property type="match status" value="1"/>
</dbReference>
<dbReference type="Proteomes" id="UP000503011">
    <property type="component" value="Chromosome"/>
</dbReference>
<sequence length="576" mass="60666">MLDRYGLGWADLDRPSLVYCSLPGFPAGDPRANLAGWEGVVAAATGNCRPRPGQAPDGWDPDRPVYSAIPMASNFAAFAAAYAIVAALVGRTRTGLGERIEVPLYSAMFEAIGGAGAYPVARGLAAERPIAGNGSGGYRCADGRYVQFNPIGASTRFLRWFLDAAGAGDWAAEGLTDRARMDREPHLARRLRDRLAALFLTRPARAWEELAATAGVPLVRTRTTAEWLATPHARESGQVVRLDDPVLGPLWMPGAAVGVEGVPATLSPRHLPDADRAAVLADLDAPAAAHEGTGTAQLPFAGVRVVDLTQILAGPTAGRLLGELGADVTKINSPQRKVGAHGFVNRGKHTVLLDVESPRGQQVLWRLLDGAGVLLQNFPRSTARRYGLSWAHVKARRPDLVYVSVSCYGLGGPWESRRGYETQAQAATGIMCRAGGGGRPRVLGPYNLLDYGTGVLAAFAAALGLYRRATTGEGAHAHTSLTQAATHHQGVHLVGADRRPAAEPSGPYALGTGPAHRFHRAGDGWLFAAGPDLPDVDFGTAPVARWVAELRAAGTAAHEVVGLADLMTDPAARARG</sequence>
<accession>A0A6F8YYG9</accession>
<dbReference type="PANTHER" id="PTHR48228">
    <property type="entry name" value="SUCCINYL-COA--D-CITRAMALATE COA-TRANSFERASE"/>
    <property type="match status" value="1"/>
</dbReference>
<name>A0A6F8YYG9_9ACTN</name>
<organism evidence="1 2">
    <name type="scientific">Phytohabitans suffuscus</name>
    <dbReference type="NCBI Taxonomy" id="624315"/>
    <lineage>
        <taxon>Bacteria</taxon>
        <taxon>Bacillati</taxon>
        <taxon>Actinomycetota</taxon>
        <taxon>Actinomycetes</taxon>
        <taxon>Micromonosporales</taxon>
        <taxon>Micromonosporaceae</taxon>
    </lineage>
</organism>